<evidence type="ECO:0000313" key="2">
    <source>
        <dbReference type="EMBL" id="MBY8889192.1"/>
    </source>
</evidence>
<feature type="region of interest" description="Disordered" evidence="1">
    <location>
        <begin position="1"/>
        <end position="30"/>
    </location>
</feature>
<sequence length="139" mass="13946">MEGEGVMDYSGTAPGWTSPGGARDLASSPAAKAAAVTALHGLETDLKTDGSGADSATHEAVAGLKGWETAAGLSDALTEWHRQVAALNGRFTAARRALSGTNTLFGDNDGATASSFGSGPLLKPEAGGPVPPYSKLSQF</sequence>
<gene>
    <name evidence="2" type="ORF">K7472_30745</name>
</gene>
<feature type="region of interest" description="Disordered" evidence="1">
    <location>
        <begin position="102"/>
        <end position="139"/>
    </location>
</feature>
<protein>
    <submittedName>
        <fullName evidence="2">Uncharacterized protein</fullName>
    </submittedName>
</protein>
<dbReference type="RefSeq" id="WP_222982308.1">
    <property type="nucleotide sequence ID" value="NZ_JAINVZ010000037.1"/>
</dbReference>
<reference evidence="2 3" key="1">
    <citation type="submission" date="2021-08" db="EMBL/GenBank/DDBJ databases">
        <title>Streptomyces sp. PTM05 isolated from lichen.</title>
        <authorList>
            <person name="Somphong A."/>
            <person name="Phongsopitanun W."/>
            <person name="Tanasupawat S."/>
        </authorList>
    </citation>
    <scope>NUCLEOTIDE SEQUENCE [LARGE SCALE GENOMIC DNA]</scope>
    <source>
        <strain evidence="2 3">Ptm05</strain>
    </source>
</reference>
<feature type="compositionally biased region" description="Polar residues" evidence="1">
    <location>
        <begin position="102"/>
        <end position="117"/>
    </location>
</feature>
<dbReference type="EMBL" id="JAINVZ010000037">
    <property type="protein sequence ID" value="MBY8889192.1"/>
    <property type="molecule type" value="Genomic_DNA"/>
</dbReference>
<organism evidence="2 3">
    <name type="scientific">Streptantibioticus parmotrematis</name>
    <dbReference type="NCBI Taxonomy" id="2873249"/>
    <lineage>
        <taxon>Bacteria</taxon>
        <taxon>Bacillati</taxon>
        <taxon>Actinomycetota</taxon>
        <taxon>Actinomycetes</taxon>
        <taxon>Kitasatosporales</taxon>
        <taxon>Streptomycetaceae</taxon>
        <taxon>Streptantibioticus</taxon>
    </lineage>
</organism>
<evidence type="ECO:0000256" key="1">
    <source>
        <dbReference type="SAM" id="MobiDB-lite"/>
    </source>
</evidence>
<dbReference type="Proteomes" id="UP001198565">
    <property type="component" value="Unassembled WGS sequence"/>
</dbReference>
<keyword evidence="3" id="KW-1185">Reference proteome</keyword>
<accession>A0ABS7R167</accession>
<proteinExistence type="predicted"/>
<evidence type="ECO:0000313" key="3">
    <source>
        <dbReference type="Proteomes" id="UP001198565"/>
    </source>
</evidence>
<comment type="caution">
    <text evidence="2">The sequence shown here is derived from an EMBL/GenBank/DDBJ whole genome shotgun (WGS) entry which is preliminary data.</text>
</comment>
<name>A0ABS7R167_9ACTN</name>